<keyword evidence="6" id="KW-1185">Reference proteome</keyword>
<dbReference type="GO" id="GO:0003700">
    <property type="term" value="F:DNA-binding transcription factor activity"/>
    <property type="evidence" value="ECO:0007669"/>
    <property type="project" value="TreeGrafter"/>
</dbReference>
<dbReference type="Pfam" id="PF00356">
    <property type="entry name" value="LacI"/>
    <property type="match status" value="1"/>
</dbReference>
<dbReference type="InterPro" id="IPR028082">
    <property type="entry name" value="Peripla_BP_I"/>
</dbReference>
<gene>
    <name evidence="5" type="primary">degA_2</name>
    <name evidence="5" type="ORF">TRIHO_22190</name>
</gene>
<accession>A0A132BYY4</accession>
<dbReference type="InterPro" id="IPR000843">
    <property type="entry name" value="HTH_LacI"/>
</dbReference>
<feature type="domain" description="HTH lacI-type" evidence="4">
    <location>
        <begin position="29"/>
        <end position="83"/>
    </location>
</feature>
<dbReference type="CDD" id="cd06267">
    <property type="entry name" value="PBP1_LacI_sugar_binding-like"/>
    <property type="match status" value="1"/>
</dbReference>
<dbReference type="InterPro" id="IPR010982">
    <property type="entry name" value="Lambda_DNA-bd_dom_sf"/>
</dbReference>
<evidence type="ECO:0000313" key="6">
    <source>
        <dbReference type="Proteomes" id="UP000068382"/>
    </source>
</evidence>
<dbReference type="Pfam" id="PF13377">
    <property type="entry name" value="Peripla_BP_3"/>
    <property type="match status" value="1"/>
</dbReference>
<name>A0A132BYY4_9RHOB</name>
<dbReference type="SMART" id="SM00354">
    <property type="entry name" value="HTH_LACI"/>
    <property type="match status" value="1"/>
</dbReference>
<dbReference type="PANTHER" id="PTHR30146">
    <property type="entry name" value="LACI-RELATED TRANSCRIPTIONAL REPRESSOR"/>
    <property type="match status" value="1"/>
</dbReference>
<dbReference type="Gene3D" id="3.40.50.2300">
    <property type="match status" value="2"/>
</dbReference>
<dbReference type="Proteomes" id="UP000068382">
    <property type="component" value="Unassembled WGS sequence"/>
</dbReference>
<comment type="caution">
    <text evidence="5">The sequence shown here is derived from an EMBL/GenBank/DDBJ whole genome shotgun (WGS) entry which is preliminary data.</text>
</comment>
<evidence type="ECO:0000256" key="1">
    <source>
        <dbReference type="ARBA" id="ARBA00023015"/>
    </source>
</evidence>
<dbReference type="RefSeq" id="WP_082705109.1">
    <property type="nucleotide sequence ID" value="NZ_LPUY01000064.1"/>
</dbReference>
<keyword evidence="2" id="KW-0238">DNA-binding</keyword>
<dbReference type="OrthoDB" id="8433438at2"/>
<dbReference type="SUPFAM" id="SSF47413">
    <property type="entry name" value="lambda repressor-like DNA-binding domains"/>
    <property type="match status" value="1"/>
</dbReference>
<dbReference type="AlphaFoldDB" id="A0A132BYY4"/>
<keyword evidence="3" id="KW-0804">Transcription</keyword>
<proteinExistence type="predicted"/>
<dbReference type="PROSITE" id="PS00356">
    <property type="entry name" value="HTH_LACI_1"/>
    <property type="match status" value="1"/>
</dbReference>
<dbReference type="PROSITE" id="PS50932">
    <property type="entry name" value="HTH_LACI_2"/>
    <property type="match status" value="1"/>
</dbReference>
<keyword evidence="1" id="KW-0805">Transcription regulation</keyword>
<dbReference type="InterPro" id="IPR046335">
    <property type="entry name" value="LacI/GalR-like_sensor"/>
</dbReference>
<sequence length="370" mass="39697">MTNRIKDDAPLAASHRDAGAVPAAAPARVTLADIARAAGVSRMTVSNALNNRTGVSREMRKTIQHVAKDLGYVTNWAAKKLSDTRSNAESGIVGVIAELHTPYMAEIAGAISSAVRDCHRDMLVYSLPEPGRDLPGNVLDLLLDSVDGVISVLPRESIDLPALIQARVPVVAVDPLAIDDAVPWVAGDNYQGAQLAVRHLIALGHREIAFLAGEDDRYSARERLRAFRDTMAEAGLEVRADRIIDAKFLQELGRSGTENLLQSQTPPTAIFAANDVSALGAMTAIQAAGLSVPHDISLIGFDDLPLARQMLPGLTTIRQPYPEIGRAAVRLLFEIKAMGGQTPPPGKHILLPVWLIERGSTARLQPSKPR</sequence>
<evidence type="ECO:0000256" key="3">
    <source>
        <dbReference type="ARBA" id="ARBA00023163"/>
    </source>
</evidence>
<dbReference type="CDD" id="cd01392">
    <property type="entry name" value="HTH_LacI"/>
    <property type="match status" value="1"/>
</dbReference>
<evidence type="ECO:0000313" key="5">
    <source>
        <dbReference type="EMBL" id="KUP92960.1"/>
    </source>
</evidence>
<reference evidence="5 6" key="1">
    <citation type="submission" date="2015-12" db="EMBL/GenBank/DDBJ databases">
        <title>Genome sequence of the marine Rhodobacteraceae strain O3.65, Candidatus Tritonibacter horizontis.</title>
        <authorList>
            <person name="Poehlein A."/>
            <person name="Giebel H.A."/>
            <person name="Voget S."/>
            <person name="Brinkhoff T."/>
        </authorList>
    </citation>
    <scope>NUCLEOTIDE SEQUENCE [LARGE SCALE GENOMIC DNA]</scope>
    <source>
        <strain evidence="5 6">O3.65</strain>
    </source>
</reference>
<evidence type="ECO:0000259" key="4">
    <source>
        <dbReference type="PROSITE" id="PS50932"/>
    </source>
</evidence>
<dbReference type="Gene3D" id="1.10.260.40">
    <property type="entry name" value="lambda repressor-like DNA-binding domains"/>
    <property type="match status" value="1"/>
</dbReference>
<protein>
    <submittedName>
        <fullName evidence="5">HTH-type transcriptional regulator DegA</fullName>
    </submittedName>
</protein>
<dbReference type="SUPFAM" id="SSF53822">
    <property type="entry name" value="Periplasmic binding protein-like I"/>
    <property type="match status" value="1"/>
</dbReference>
<organism evidence="5 6">
    <name type="scientific">Tritonibacter horizontis</name>
    <dbReference type="NCBI Taxonomy" id="1768241"/>
    <lineage>
        <taxon>Bacteria</taxon>
        <taxon>Pseudomonadati</taxon>
        <taxon>Pseudomonadota</taxon>
        <taxon>Alphaproteobacteria</taxon>
        <taxon>Rhodobacterales</taxon>
        <taxon>Paracoccaceae</taxon>
        <taxon>Tritonibacter</taxon>
    </lineage>
</organism>
<evidence type="ECO:0000256" key="2">
    <source>
        <dbReference type="ARBA" id="ARBA00023125"/>
    </source>
</evidence>
<dbReference type="EMBL" id="LPUY01000064">
    <property type="protein sequence ID" value="KUP92960.1"/>
    <property type="molecule type" value="Genomic_DNA"/>
</dbReference>
<dbReference type="GO" id="GO:0000976">
    <property type="term" value="F:transcription cis-regulatory region binding"/>
    <property type="evidence" value="ECO:0007669"/>
    <property type="project" value="TreeGrafter"/>
</dbReference>
<dbReference type="PANTHER" id="PTHR30146:SF153">
    <property type="entry name" value="LACTOSE OPERON REPRESSOR"/>
    <property type="match status" value="1"/>
</dbReference>